<gene>
    <name evidence="5" type="ORF">EVOR1521_LOCUS20411</name>
</gene>
<comment type="caution">
    <text evidence="5">The sequence shown here is derived from an EMBL/GenBank/DDBJ whole genome shotgun (WGS) entry which is preliminary data.</text>
</comment>
<feature type="repeat" description="ANK" evidence="3">
    <location>
        <begin position="102"/>
        <end position="134"/>
    </location>
</feature>
<dbReference type="Pfam" id="PF00226">
    <property type="entry name" value="DnaJ"/>
    <property type="match status" value="1"/>
</dbReference>
<organism evidence="5 6">
    <name type="scientific">Effrenium voratum</name>
    <dbReference type="NCBI Taxonomy" id="2562239"/>
    <lineage>
        <taxon>Eukaryota</taxon>
        <taxon>Sar</taxon>
        <taxon>Alveolata</taxon>
        <taxon>Dinophyceae</taxon>
        <taxon>Suessiales</taxon>
        <taxon>Symbiodiniaceae</taxon>
        <taxon>Effrenium</taxon>
    </lineage>
</organism>
<feature type="domain" description="J" evidence="4">
    <location>
        <begin position="1"/>
        <end position="60"/>
    </location>
</feature>
<reference evidence="5" key="1">
    <citation type="submission" date="2023-08" db="EMBL/GenBank/DDBJ databases">
        <authorList>
            <person name="Chen Y."/>
            <person name="Shah S."/>
            <person name="Dougan E. K."/>
            <person name="Thang M."/>
            <person name="Chan C."/>
        </authorList>
    </citation>
    <scope>NUCLEOTIDE SEQUENCE</scope>
</reference>
<evidence type="ECO:0000313" key="5">
    <source>
        <dbReference type="EMBL" id="CAJ1396135.1"/>
    </source>
</evidence>
<evidence type="ECO:0000256" key="2">
    <source>
        <dbReference type="ARBA" id="ARBA00023043"/>
    </source>
</evidence>
<dbReference type="Pfam" id="PF12796">
    <property type="entry name" value="Ank_2"/>
    <property type="match status" value="1"/>
</dbReference>
<evidence type="ECO:0000256" key="1">
    <source>
        <dbReference type="ARBA" id="ARBA00022737"/>
    </source>
</evidence>
<dbReference type="InterPro" id="IPR036869">
    <property type="entry name" value="J_dom_sf"/>
</dbReference>
<dbReference type="InterPro" id="IPR001623">
    <property type="entry name" value="DnaJ_domain"/>
</dbReference>
<sequence>MHFFDAEARRDAAQLRRAYLRLALQYHPDKVCAGSPDAGSATRTFQEIQGAYEELAAALEGKAGKGPRVRSAFAAACELGDLQAVKAMLRRRPAVAWEPDELGVTPLMFAAAGGAIEVCEALLSAQAALDTCNPLGWTALTWAALRGHAQCCRWLMERKAPLKDNDLIVLAFTGNWQTFEVLLGFASEERRLEVRDHCEKGLLHFALTGLAYMKRTARDHVRCVDLALQAKCEPFREDCRALRAREGGNMEAAPVLSHFVRCMGESWAASGLDKSGEHLAMVQRLCLLRADVGASGPHGSALQLAAEQNFPTVRQALLGARRESAWTLRRLCWCCS</sequence>
<keyword evidence="2 3" id="KW-0040">ANK repeat</keyword>
<dbReference type="InterPro" id="IPR002110">
    <property type="entry name" value="Ankyrin_rpt"/>
</dbReference>
<dbReference type="CDD" id="cd06257">
    <property type="entry name" value="DnaJ"/>
    <property type="match status" value="1"/>
</dbReference>
<keyword evidence="1" id="KW-0677">Repeat</keyword>
<keyword evidence="6" id="KW-1185">Reference proteome</keyword>
<dbReference type="PROSITE" id="PS50076">
    <property type="entry name" value="DNAJ_2"/>
    <property type="match status" value="1"/>
</dbReference>
<dbReference type="Proteomes" id="UP001178507">
    <property type="component" value="Unassembled WGS sequence"/>
</dbReference>
<dbReference type="Gene3D" id="1.10.287.110">
    <property type="entry name" value="DnaJ domain"/>
    <property type="match status" value="1"/>
</dbReference>
<evidence type="ECO:0000313" key="6">
    <source>
        <dbReference type="Proteomes" id="UP001178507"/>
    </source>
</evidence>
<evidence type="ECO:0000259" key="4">
    <source>
        <dbReference type="PROSITE" id="PS50076"/>
    </source>
</evidence>
<accession>A0AA36J094</accession>
<name>A0AA36J094_9DINO</name>
<dbReference type="EMBL" id="CAUJNA010003219">
    <property type="protein sequence ID" value="CAJ1396135.1"/>
    <property type="molecule type" value="Genomic_DNA"/>
</dbReference>
<proteinExistence type="predicted"/>
<evidence type="ECO:0000256" key="3">
    <source>
        <dbReference type="PROSITE-ProRule" id="PRU00023"/>
    </source>
</evidence>
<dbReference type="SMART" id="SM00248">
    <property type="entry name" value="ANK"/>
    <property type="match status" value="3"/>
</dbReference>
<dbReference type="InterPro" id="IPR036770">
    <property type="entry name" value="Ankyrin_rpt-contain_sf"/>
</dbReference>
<dbReference type="AlphaFoldDB" id="A0AA36J094"/>
<dbReference type="Gene3D" id="1.25.40.20">
    <property type="entry name" value="Ankyrin repeat-containing domain"/>
    <property type="match status" value="1"/>
</dbReference>
<dbReference type="PROSITE" id="PS50088">
    <property type="entry name" value="ANK_REPEAT"/>
    <property type="match status" value="1"/>
</dbReference>
<dbReference type="SUPFAM" id="SSF46565">
    <property type="entry name" value="Chaperone J-domain"/>
    <property type="match status" value="1"/>
</dbReference>
<dbReference type="SUPFAM" id="SSF48403">
    <property type="entry name" value="Ankyrin repeat"/>
    <property type="match status" value="1"/>
</dbReference>
<dbReference type="SMART" id="SM00271">
    <property type="entry name" value="DnaJ"/>
    <property type="match status" value="1"/>
</dbReference>
<protein>
    <recommendedName>
        <fullName evidence="4">J domain-containing protein</fullName>
    </recommendedName>
</protein>
<dbReference type="PANTHER" id="PTHR24171">
    <property type="entry name" value="ANKYRIN REPEAT DOMAIN-CONTAINING PROTEIN 39-RELATED"/>
    <property type="match status" value="1"/>
</dbReference>